<evidence type="ECO:0000256" key="3">
    <source>
        <dbReference type="ARBA" id="ARBA00005130"/>
    </source>
</evidence>
<accession>A0A1G8E6S1</accession>
<dbReference type="GO" id="GO:0009089">
    <property type="term" value="P:lysine biosynthetic process via diaminopimelate"/>
    <property type="evidence" value="ECO:0007669"/>
    <property type="project" value="UniProtKB-UniPathway"/>
</dbReference>
<dbReference type="AlphaFoldDB" id="A0A1G8E6S1"/>
<evidence type="ECO:0000313" key="16">
    <source>
        <dbReference type="EMBL" id="SDH65339.1"/>
    </source>
</evidence>
<feature type="domain" description="Peptidase M20 dimerisation" evidence="15">
    <location>
        <begin position="171"/>
        <end position="274"/>
    </location>
</feature>
<dbReference type="GO" id="GO:0046872">
    <property type="term" value="F:metal ion binding"/>
    <property type="evidence" value="ECO:0007669"/>
    <property type="project" value="UniProtKB-KW"/>
</dbReference>
<dbReference type="SUPFAM" id="SSF55031">
    <property type="entry name" value="Bacterial exopeptidase dimerisation domain"/>
    <property type="match status" value="1"/>
</dbReference>
<name>A0A1G8E6S1_9BACI</name>
<keyword evidence="13" id="KW-0170">Cobalt</keyword>
<dbReference type="InterPro" id="IPR036264">
    <property type="entry name" value="Bact_exopeptidase_dim_dom"/>
</dbReference>
<organism evidence="16 17">
    <name type="scientific">Alteribacillus bidgolensis</name>
    <dbReference type="NCBI Taxonomy" id="930129"/>
    <lineage>
        <taxon>Bacteria</taxon>
        <taxon>Bacillati</taxon>
        <taxon>Bacillota</taxon>
        <taxon>Bacilli</taxon>
        <taxon>Bacillales</taxon>
        <taxon>Bacillaceae</taxon>
        <taxon>Alteribacillus</taxon>
    </lineage>
</organism>
<dbReference type="InterPro" id="IPR001261">
    <property type="entry name" value="ArgE/DapE_CS"/>
</dbReference>
<evidence type="ECO:0000256" key="6">
    <source>
        <dbReference type="ARBA" id="ARBA00016853"/>
    </source>
</evidence>
<proteinExistence type="inferred from homology"/>
<evidence type="ECO:0000256" key="12">
    <source>
        <dbReference type="ARBA" id="ARBA00023154"/>
    </source>
</evidence>
<evidence type="ECO:0000256" key="13">
    <source>
        <dbReference type="ARBA" id="ARBA00023285"/>
    </source>
</evidence>
<evidence type="ECO:0000256" key="7">
    <source>
        <dbReference type="ARBA" id="ARBA00022605"/>
    </source>
</evidence>
<dbReference type="SUPFAM" id="SSF53187">
    <property type="entry name" value="Zn-dependent exopeptidases"/>
    <property type="match status" value="1"/>
</dbReference>
<dbReference type="GO" id="GO:0009014">
    <property type="term" value="F:succinyl-diaminopimelate desuccinylase activity"/>
    <property type="evidence" value="ECO:0007669"/>
    <property type="project" value="UniProtKB-EC"/>
</dbReference>
<dbReference type="Gene3D" id="3.30.70.360">
    <property type="match status" value="1"/>
</dbReference>
<evidence type="ECO:0000256" key="2">
    <source>
        <dbReference type="ARBA" id="ARBA00001947"/>
    </source>
</evidence>
<dbReference type="PANTHER" id="PTHR43808">
    <property type="entry name" value="ACETYLORNITHINE DEACETYLASE"/>
    <property type="match status" value="1"/>
</dbReference>
<evidence type="ECO:0000256" key="10">
    <source>
        <dbReference type="ARBA" id="ARBA00022833"/>
    </source>
</evidence>
<dbReference type="InterPro" id="IPR010182">
    <property type="entry name" value="ArgE/DapE"/>
</dbReference>
<gene>
    <name evidence="16" type="ORF">SAMN05216352_10286</name>
</gene>
<sequence>MDETVHFLKKLIEIDTTNPPGNENKVAEFIENHALDSNLQIQKTPLLENRSNLLLEWGEGKEVDLLLSAHMDTVQTGSLDMWDTPPFDGEIINGNMYGRGTADMKSGLAAMYLALLQVLEEVQHTDKKIALALTTGEEVDCLGAKKLLGDLNWSLVKRIMIGEPTNNEIAVGHKGALWIKVESFGKTSHGSMPEHGINAIDRLHSALRDIYKTLEERKKVHDILGASTYSLNQMAGGNQPNVVPDYCEAVIDIRTVPPEDHETLFKALQTQVEEWKGVTLTVLLDRPPVFTPTDNEFVQDICNWTDSTNTRTVPYYTDGSVFNQDSRIPMIMFGPGLVEMAHQPNEFVSIDAYLQSINYYKNIIMQILDK</sequence>
<evidence type="ECO:0000256" key="5">
    <source>
        <dbReference type="ARBA" id="ARBA00011921"/>
    </source>
</evidence>
<keyword evidence="7" id="KW-0028">Amino-acid biosynthesis</keyword>
<dbReference type="NCBIfam" id="NF006365">
    <property type="entry name" value="PRK08588.1"/>
    <property type="match status" value="1"/>
</dbReference>
<dbReference type="Gene3D" id="3.40.630.10">
    <property type="entry name" value="Zn peptidases"/>
    <property type="match status" value="1"/>
</dbReference>
<keyword evidence="10" id="KW-0862">Zinc</keyword>
<keyword evidence="8" id="KW-0479">Metal-binding</keyword>
<evidence type="ECO:0000313" key="17">
    <source>
        <dbReference type="Proteomes" id="UP000199017"/>
    </source>
</evidence>
<keyword evidence="9" id="KW-0378">Hydrolase</keyword>
<evidence type="ECO:0000256" key="14">
    <source>
        <dbReference type="ARBA" id="ARBA00051301"/>
    </source>
</evidence>
<dbReference type="Pfam" id="PF07687">
    <property type="entry name" value="M20_dimer"/>
    <property type="match status" value="1"/>
</dbReference>
<evidence type="ECO:0000259" key="15">
    <source>
        <dbReference type="Pfam" id="PF07687"/>
    </source>
</evidence>
<dbReference type="InterPro" id="IPR002933">
    <property type="entry name" value="Peptidase_M20"/>
</dbReference>
<evidence type="ECO:0000256" key="4">
    <source>
        <dbReference type="ARBA" id="ARBA00006247"/>
    </source>
</evidence>
<dbReference type="EC" id="3.5.1.18" evidence="5"/>
<keyword evidence="12" id="KW-0457">Lysine biosynthesis</keyword>
<keyword evidence="11" id="KW-0220">Diaminopimelate biosynthesis</keyword>
<dbReference type="EMBL" id="FNDU01000002">
    <property type="protein sequence ID" value="SDH65339.1"/>
    <property type="molecule type" value="Genomic_DNA"/>
</dbReference>
<dbReference type="Pfam" id="PF01546">
    <property type="entry name" value="Peptidase_M20"/>
    <property type="match status" value="1"/>
</dbReference>
<dbReference type="GO" id="GO:0019877">
    <property type="term" value="P:diaminopimelate biosynthetic process"/>
    <property type="evidence" value="ECO:0007669"/>
    <property type="project" value="UniProtKB-KW"/>
</dbReference>
<dbReference type="CDD" id="cd08659">
    <property type="entry name" value="M20_ArgE_DapE-like"/>
    <property type="match status" value="1"/>
</dbReference>
<evidence type="ECO:0000256" key="9">
    <source>
        <dbReference type="ARBA" id="ARBA00022801"/>
    </source>
</evidence>
<dbReference type="InterPro" id="IPR011650">
    <property type="entry name" value="Peptidase_M20_dimer"/>
</dbReference>
<dbReference type="NCBIfam" id="TIGR01910">
    <property type="entry name" value="DapE-ArgE"/>
    <property type="match status" value="1"/>
</dbReference>
<dbReference type="RefSeq" id="WP_091580988.1">
    <property type="nucleotide sequence ID" value="NZ_FNDU01000002.1"/>
</dbReference>
<keyword evidence="17" id="KW-1185">Reference proteome</keyword>
<comment type="cofactor">
    <cofactor evidence="1">
        <name>Co(2+)</name>
        <dbReference type="ChEBI" id="CHEBI:48828"/>
    </cofactor>
</comment>
<dbReference type="InterPro" id="IPR050072">
    <property type="entry name" value="Peptidase_M20A"/>
</dbReference>
<dbReference type="STRING" id="930129.SAMN05216352_10286"/>
<dbReference type="OrthoDB" id="9792335at2"/>
<dbReference type="UniPathway" id="UPA00034">
    <property type="reaction ID" value="UER00021"/>
</dbReference>
<evidence type="ECO:0000256" key="11">
    <source>
        <dbReference type="ARBA" id="ARBA00022915"/>
    </source>
</evidence>
<dbReference type="PANTHER" id="PTHR43808:SF8">
    <property type="entry name" value="PEPTIDASE M20 DIMERISATION DOMAIN-CONTAINING PROTEIN"/>
    <property type="match status" value="1"/>
</dbReference>
<comment type="pathway">
    <text evidence="3">Amino-acid biosynthesis; L-lysine biosynthesis via DAP pathway; LL-2,6-diaminopimelate from (S)-tetrahydrodipicolinate (succinylase route): step 3/3.</text>
</comment>
<evidence type="ECO:0000256" key="8">
    <source>
        <dbReference type="ARBA" id="ARBA00022723"/>
    </source>
</evidence>
<dbReference type="Proteomes" id="UP000199017">
    <property type="component" value="Unassembled WGS sequence"/>
</dbReference>
<protein>
    <recommendedName>
        <fullName evidence="6">Probable succinyl-diaminopimelate desuccinylase</fullName>
        <ecNumber evidence="5">3.5.1.18</ecNumber>
    </recommendedName>
</protein>
<reference evidence="16 17" key="1">
    <citation type="submission" date="2016-10" db="EMBL/GenBank/DDBJ databases">
        <authorList>
            <person name="de Groot N.N."/>
        </authorList>
    </citation>
    <scope>NUCLEOTIDE SEQUENCE [LARGE SCALE GENOMIC DNA]</scope>
    <source>
        <strain evidence="17">P4B,CCM 7963,CECT 7998,DSM 25260,IBRC-M 10614,KCTC 13821</strain>
    </source>
</reference>
<comment type="catalytic activity">
    <reaction evidence="14">
        <text>N-succinyl-(2S,6S)-2,6-diaminopimelate + H2O = (2S,6S)-2,6-diaminopimelate + succinate</text>
        <dbReference type="Rhea" id="RHEA:22608"/>
        <dbReference type="ChEBI" id="CHEBI:15377"/>
        <dbReference type="ChEBI" id="CHEBI:30031"/>
        <dbReference type="ChEBI" id="CHEBI:57609"/>
        <dbReference type="ChEBI" id="CHEBI:58087"/>
        <dbReference type="EC" id="3.5.1.18"/>
    </reaction>
</comment>
<dbReference type="PROSITE" id="PS00758">
    <property type="entry name" value="ARGE_DAPE_CPG2_1"/>
    <property type="match status" value="1"/>
</dbReference>
<evidence type="ECO:0000256" key="1">
    <source>
        <dbReference type="ARBA" id="ARBA00001941"/>
    </source>
</evidence>
<comment type="similarity">
    <text evidence="4">Belongs to the peptidase M20A family.</text>
</comment>
<comment type="cofactor">
    <cofactor evidence="2">
        <name>Zn(2+)</name>
        <dbReference type="ChEBI" id="CHEBI:29105"/>
    </cofactor>
</comment>